<evidence type="ECO:0000259" key="8">
    <source>
        <dbReference type="PROSITE" id="PS50110"/>
    </source>
</evidence>
<reference evidence="9 10" key="1">
    <citation type="submission" date="2021-05" db="EMBL/GenBank/DDBJ databases">
        <title>Shewanella sp. JM162201.</title>
        <authorList>
            <person name="Xu S."/>
            <person name="Li A."/>
        </authorList>
    </citation>
    <scope>NUCLEOTIDE SEQUENCE [LARGE SCALE GENOMIC DNA]</scope>
    <source>
        <strain evidence="9 10">JM162201</strain>
    </source>
</reference>
<keyword evidence="5" id="KW-0804">Transcription</keyword>
<evidence type="ECO:0000256" key="2">
    <source>
        <dbReference type="ARBA" id="ARBA00023012"/>
    </source>
</evidence>
<dbReference type="PANTHER" id="PTHR48111:SF1">
    <property type="entry name" value="TWO-COMPONENT RESPONSE REGULATOR ORR33"/>
    <property type="match status" value="1"/>
</dbReference>
<dbReference type="Gene3D" id="3.40.50.2300">
    <property type="match status" value="1"/>
</dbReference>
<keyword evidence="3" id="KW-0805">Transcription regulation</keyword>
<accession>A0ABS5V0Y3</accession>
<name>A0ABS5V0Y3_9GAMM</name>
<organism evidence="9 10">
    <name type="scientific">Shewanella jiangmenensis</name>
    <dbReference type="NCBI Taxonomy" id="2837387"/>
    <lineage>
        <taxon>Bacteria</taxon>
        <taxon>Pseudomonadati</taxon>
        <taxon>Pseudomonadota</taxon>
        <taxon>Gammaproteobacteria</taxon>
        <taxon>Alteromonadales</taxon>
        <taxon>Shewanellaceae</taxon>
        <taxon>Shewanella</taxon>
    </lineage>
</organism>
<evidence type="ECO:0000313" key="9">
    <source>
        <dbReference type="EMBL" id="MBT1444130.1"/>
    </source>
</evidence>
<dbReference type="InterPro" id="IPR001789">
    <property type="entry name" value="Sig_transdc_resp-reg_receiver"/>
</dbReference>
<sequence>MSQSTQSFQLTQSTSKSTLKSPHRLMVVEDDLAYGAALCRRLSRHGFECCHVSEPTEALLCARSWQPSHVLLDMKLEQSSGLKLITPLRASLPAANIVLLTGFASIATAVEAVKLGADNYLAKPVDSQTLLATLLPEAKRRGGAEEENSPLAQHEQTADVDESLDAPMSPRRLEWEHIQQVLAANEGNVSATARQLGMHRRTLQRKLAKKP</sequence>
<comment type="caution">
    <text evidence="9">The sequence shown here is derived from an EMBL/GenBank/DDBJ whole genome shotgun (WGS) entry which is preliminary data.</text>
</comment>
<dbReference type="InterPro" id="IPR011006">
    <property type="entry name" value="CheY-like_superfamily"/>
</dbReference>
<proteinExistence type="predicted"/>
<keyword evidence="1 6" id="KW-0597">Phosphoprotein</keyword>
<evidence type="ECO:0000256" key="5">
    <source>
        <dbReference type="ARBA" id="ARBA00023163"/>
    </source>
</evidence>
<dbReference type="SUPFAM" id="SSF52172">
    <property type="entry name" value="CheY-like"/>
    <property type="match status" value="1"/>
</dbReference>
<dbReference type="Proteomes" id="UP001195903">
    <property type="component" value="Unassembled WGS sequence"/>
</dbReference>
<dbReference type="InterPro" id="IPR039420">
    <property type="entry name" value="WalR-like"/>
</dbReference>
<dbReference type="SUPFAM" id="SSF46689">
    <property type="entry name" value="Homeodomain-like"/>
    <property type="match status" value="1"/>
</dbReference>
<keyword evidence="2" id="KW-0902">Two-component regulatory system</keyword>
<keyword evidence="10" id="KW-1185">Reference proteome</keyword>
<keyword evidence="4" id="KW-0238">DNA-binding</keyword>
<gene>
    <name evidence="9" type="ORF">KJI95_06275</name>
</gene>
<protein>
    <submittedName>
        <fullName evidence="9">Response regulator</fullName>
    </submittedName>
</protein>
<dbReference type="InterPro" id="IPR009057">
    <property type="entry name" value="Homeodomain-like_sf"/>
</dbReference>
<evidence type="ECO:0000256" key="6">
    <source>
        <dbReference type="PROSITE-ProRule" id="PRU00169"/>
    </source>
</evidence>
<feature type="domain" description="Response regulatory" evidence="8">
    <location>
        <begin position="24"/>
        <end position="138"/>
    </location>
</feature>
<dbReference type="EMBL" id="JAHEPS010000002">
    <property type="protein sequence ID" value="MBT1444130.1"/>
    <property type="molecule type" value="Genomic_DNA"/>
</dbReference>
<evidence type="ECO:0000256" key="4">
    <source>
        <dbReference type="ARBA" id="ARBA00023125"/>
    </source>
</evidence>
<evidence type="ECO:0000313" key="10">
    <source>
        <dbReference type="Proteomes" id="UP001195903"/>
    </source>
</evidence>
<evidence type="ECO:0000256" key="1">
    <source>
        <dbReference type="ARBA" id="ARBA00022553"/>
    </source>
</evidence>
<dbReference type="InterPro" id="IPR002197">
    <property type="entry name" value="HTH_Fis"/>
</dbReference>
<evidence type="ECO:0000256" key="7">
    <source>
        <dbReference type="SAM" id="MobiDB-lite"/>
    </source>
</evidence>
<dbReference type="PANTHER" id="PTHR48111">
    <property type="entry name" value="REGULATOR OF RPOS"/>
    <property type="match status" value="1"/>
</dbReference>
<dbReference type="Gene3D" id="1.10.10.60">
    <property type="entry name" value="Homeodomain-like"/>
    <property type="match status" value="1"/>
</dbReference>
<evidence type="ECO:0000256" key="3">
    <source>
        <dbReference type="ARBA" id="ARBA00023015"/>
    </source>
</evidence>
<dbReference type="Pfam" id="PF00072">
    <property type="entry name" value="Response_reg"/>
    <property type="match status" value="1"/>
</dbReference>
<feature type="modified residue" description="4-aspartylphosphate" evidence="6">
    <location>
        <position position="73"/>
    </location>
</feature>
<dbReference type="Pfam" id="PF02954">
    <property type="entry name" value="HTH_8"/>
    <property type="match status" value="1"/>
</dbReference>
<dbReference type="SMART" id="SM00448">
    <property type="entry name" value="REC"/>
    <property type="match status" value="1"/>
</dbReference>
<dbReference type="PROSITE" id="PS50110">
    <property type="entry name" value="RESPONSE_REGULATORY"/>
    <property type="match status" value="1"/>
</dbReference>
<feature type="region of interest" description="Disordered" evidence="7">
    <location>
        <begin position="140"/>
        <end position="163"/>
    </location>
</feature>
<dbReference type="PRINTS" id="PR01590">
    <property type="entry name" value="HTHFIS"/>
</dbReference>